<accession>A0ABV1LLJ8</accession>
<dbReference type="Gene3D" id="3.40.50.1110">
    <property type="entry name" value="SGNH hydrolase"/>
    <property type="match status" value="1"/>
</dbReference>
<keyword evidence="2" id="KW-1185">Reference proteome</keyword>
<protein>
    <recommendedName>
        <fullName evidence="3">FkbH-like protein</fullName>
    </recommendedName>
</protein>
<dbReference type="InterPro" id="IPR036514">
    <property type="entry name" value="SGNH_hydro_sf"/>
</dbReference>
<dbReference type="RefSeq" id="WP_349542335.1">
    <property type="nucleotide sequence ID" value="NZ_JAOALG010000001.1"/>
</dbReference>
<dbReference type="Proteomes" id="UP001469089">
    <property type="component" value="Unassembled WGS sequence"/>
</dbReference>
<evidence type="ECO:0000313" key="2">
    <source>
        <dbReference type="Proteomes" id="UP001469089"/>
    </source>
</evidence>
<dbReference type="InterPro" id="IPR010037">
    <property type="entry name" value="FkbH_domain"/>
</dbReference>
<proteinExistence type="predicted"/>
<dbReference type="Gene3D" id="3.40.50.1000">
    <property type="entry name" value="HAD superfamily/HAD-like"/>
    <property type="match status" value="1"/>
</dbReference>
<dbReference type="InterPro" id="IPR036412">
    <property type="entry name" value="HAD-like_sf"/>
</dbReference>
<dbReference type="NCBIfam" id="TIGR01686">
    <property type="entry name" value="FkbH"/>
    <property type="match status" value="1"/>
</dbReference>
<dbReference type="SUPFAM" id="SSF52266">
    <property type="entry name" value="SGNH hydrolase"/>
    <property type="match status" value="1"/>
</dbReference>
<sequence length="563" mass="64668">MADTSPAKPILKNQVKLVVWDLDETLWKGTLSEEGITPISENIEMVKRLALRGIISSVCSKNDQVRALGALRDLDILDYFVLPSVSFQPKGQSISNIILALQLRPSNVVFIDDNPSVLAEAGYSCPGIVCLDSPRELAALMDSPFLQGAHDSELTRLQQYRLLAEKHDLKQTAGGNDESFLRQSDIRIEIDFAVEENIDRVIELINRSNQLNYTKRRIETEEDRRSLLEDLRAFGFNAGIVRVRDRYGDYGIVGFFMTLATLREYRLEHFVFSCRIMNMGVEQYIYSYLKRPQIDIVDPVSNPIEPYASVDWIKEGSGSDVISTLRQYKLVVIGGCDMLQLSTYCSADSSEFTNRQQNGLIKRLDDPFLILDDPERVQKSELRPHIPAFNADEMLTLRAAVEKSDLIVLSLYRMMEINYFRGADGLTVRFDEDAVRDILKSNLALWFVRNFNFVLSTSEERNEIIRLVLQKLASWARPSTRIVVLLENIRKLDNKPDERGHRQRYNEFIVNTCETLDNLTYVDVNAVTRVDWLFDDGFHMRREGYYELAQAITRVFDDSRESH</sequence>
<dbReference type="InterPro" id="IPR023214">
    <property type="entry name" value="HAD_sf"/>
</dbReference>
<dbReference type="SUPFAM" id="SSF56784">
    <property type="entry name" value="HAD-like"/>
    <property type="match status" value="1"/>
</dbReference>
<reference evidence="1 2" key="1">
    <citation type="journal article" date="2024" name="Chem. Sci.">
        <title>Discovery of a lagriamide polyketide by integrated genome mining, isotopic labeling, and untargeted metabolomics.</title>
        <authorList>
            <person name="Fergusson C.H."/>
            <person name="Saulog J."/>
            <person name="Paulo B.S."/>
            <person name="Wilson D.M."/>
            <person name="Liu D.Y."/>
            <person name="Morehouse N.J."/>
            <person name="Waterworth S."/>
            <person name="Barkei J."/>
            <person name="Gray C.A."/>
            <person name="Kwan J.C."/>
            <person name="Eustaquio A.S."/>
            <person name="Linington R.G."/>
        </authorList>
    </citation>
    <scope>NUCLEOTIDE SEQUENCE [LARGE SCALE GENOMIC DNA]</scope>
    <source>
        <strain evidence="1 2">RL17-338-BIF-B</strain>
    </source>
</reference>
<gene>
    <name evidence="1" type="ORF">N0A02_11625</name>
</gene>
<organism evidence="1 2">
    <name type="scientific">Paraburkholderia acidicola</name>
    <dbReference type="NCBI Taxonomy" id="1912599"/>
    <lineage>
        <taxon>Bacteria</taxon>
        <taxon>Pseudomonadati</taxon>
        <taxon>Pseudomonadota</taxon>
        <taxon>Betaproteobacteria</taxon>
        <taxon>Burkholderiales</taxon>
        <taxon>Burkholderiaceae</taxon>
        <taxon>Paraburkholderia</taxon>
    </lineage>
</organism>
<evidence type="ECO:0000313" key="1">
    <source>
        <dbReference type="EMBL" id="MEQ5840076.1"/>
    </source>
</evidence>
<comment type="caution">
    <text evidence="1">The sequence shown here is derived from an EMBL/GenBank/DDBJ whole genome shotgun (WGS) entry which is preliminary data.</text>
</comment>
<dbReference type="EMBL" id="JAOALG010000001">
    <property type="protein sequence ID" value="MEQ5840076.1"/>
    <property type="molecule type" value="Genomic_DNA"/>
</dbReference>
<name>A0ABV1LLJ8_9BURK</name>
<evidence type="ECO:0008006" key="3">
    <source>
        <dbReference type="Google" id="ProtNLM"/>
    </source>
</evidence>